<dbReference type="EMBL" id="JASHIF010000020">
    <property type="protein sequence ID" value="MDI9861546.1"/>
    <property type="molecule type" value="Genomic_DNA"/>
</dbReference>
<dbReference type="GO" id="GO:0003755">
    <property type="term" value="F:peptidyl-prolyl cis-trans isomerase activity"/>
    <property type="evidence" value="ECO:0007669"/>
    <property type="project" value="UniProtKB-EC"/>
</dbReference>
<dbReference type="Pfam" id="PF00160">
    <property type="entry name" value="Pro_isomerase"/>
    <property type="match status" value="1"/>
</dbReference>
<reference evidence="6 7" key="1">
    <citation type="submission" date="2023-05" db="EMBL/GenBank/DDBJ databases">
        <title>Novel species of genus Flectobacillus isolated from stream in China.</title>
        <authorList>
            <person name="Lu H."/>
        </authorList>
    </citation>
    <scope>NUCLEOTIDE SEQUENCE [LARGE SCALE GENOMIC DNA]</scope>
    <source>
        <strain evidence="6 7">KCTC 42575</strain>
    </source>
</reference>
<dbReference type="InterPro" id="IPR029000">
    <property type="entry name" value="Cyclophilin-like_dom_sf"/>
</dbReference>
<dbReference type="RefSeq" id="WP_283345936.1">
    <property type="nucleotide sequence ID" value="NZ_JASHIF010000020.1"/>
</dbReference>
<feature type="chain" id="PRO_5045998000" description="peptidylprolyl isomerase" evidence="4">
    <location>
        <begin position="23"/>
        <end position="199"/>
    </location>
</feature>
<dbReference type="PROSITE" id="PS50072">
    <property type="entry name" value="CSA_PPIASE_2"/>
    <property type="match status" value="1"/>
</dbReference>
<evidence type="ECO:0000256" key="2">
    <source>
        <dbReference type="ARBA" id="ARBA00023110"/>
    </source>
</evidence>
<accession>A0ABT6YD93</accession>
<keyword evidence="4" id="KW-0732">Signal</keyword>
<keyword evidence="3 6" id="KW-0413">Isomerase</keyword>
<dbReference type="PROSITE" id="PS51257">
    <property type="entry name" value="PROKAR_LIPOPROTEIN"/>
    <property type="match status" value="1"/>
</dbReference>
<feature type="domain" description="PPIase cyclophilin-type" evidence="5">
    <location>
        <begin position="54"/>
        <end position="191"/>
    </location>
</feature>
<evidence type="ECO:0000256" key="4">
    <source>
        <dbReference type="SAM" id="SignalP"/>
    </source>
</evidence>
<evidence type="ECO:0000256" key="1">
    <source>
        <dbReference type="ARBA" id="ARBA00013194"/>
    </source>
</evidence>
<gene>
    <name evidence="6" type="ORF">QM524_20165</name>
</gene>
<keyword evidence="7" id="KW-1185">Reference proteome</keyword>
<evidence type="ECO:0000313" key="7">
    <source>
        <dbReference type="Proteomes" id="UP001236507"/>
    </source>
</evidence>
<organism evidence="6 7">
    <name type="scientific">Flectobacillus roseus</name>
    <dbReference type="NCBI Taxonomy" id="502259"/>
    <lineage>
        <taxon>Bacteria</taxon>
        <taxon>Pseudomonadati</taxon>
        <taxon>Bacteroidota</taxon>
        <taxon>Cytophagia</taxon>
        <taxon>Cytophagales</taxon>
        <taxon>Flectobacillaceae</taxon>
        <taxon>Flectobacillus</taxon>
    </lineage>
</organism>
<proteinExistence type="predicted"/>
<evidence type="ECO:0000256" key="3">
    <source>
        <dbReference type="ARBA" id="ARBA00023235"/>
    </source>
</evidence>
<keyword evidence="2" id="KW-0697">Rotamase</keyword>
<feature type="signal peptide" evidence="4">
    <location>
        <begin position="1"/>
        <end position="22"/>
    </location>
</feature>
<dbReference type="InterPro" id="IPR044666">
    <property type="entry name" value="Cyclophilin_A-like"/>
</dbReference>
<dbReference type="InterPro" id="IPR002130">
    <property type="entry name" value="Cyclophilin-type_PPIase_dom"/>
</dbReference>
<evidence type="ECO:0000259" key="5">
    <source>
        <dbReference type="PROSITE" id="PS50072"/>
    </source>
</evidence>
<dbReference type="Gene3D" id="2.40.100.10">
    <property type="entry name" value="Cyclophilin-like"/>
    <property type="match status" value="1"/>
</dbReference>
<dbReference type="SUPFAM" id="SSF50891">
    <property type="entry name" value="Cyclophilin-like"/>
    <property type="match status" value="1"/>
</dbReference>
<dbReference type="PANTHER" id="PTHR45625">
    <property type="entry name" value="PEPTIDYL-PROLYL CIS-TRANS ISOMERASE-RELATED"/>
    <property type="match status" value="1"/>
</dbReference>
<name>A0ABT6YD93_9BACT</name>
<dbReference type="PANTHER" id="PTHR45625:SF4">
    <property type="entry name" value="PEPTIDYLPROLYL ISOMERASE DOMAIN AND WD REPEAT-CONTAINING PROTEIN 1"/>
    <property type="match status" value="1"/>
</dbReference>
<protein>
    <recommendedName>
        <fullName evidence="1">peptidylprolyl isomerase</fullName>
        <ecNumber evidence="1">5.2.1.8</ecNumber>
    </recommendedName>
</protein>
<comment type="caution">
    <text evidence="6">The sequence shown here is derived from an EMBL/GenBank/DDBJ whole genome shotgun (WGS) entry which is preliminary data.</text>
</comment>
<sequence length="199" mass="22915">MKRKLYQYGILLGLLMSVSACRKDMRLFDKDVRSTLEEFGKQNPETKLQVTTRLGNFTIQLYEGTPLHRANFVRLVKGGYYTDLFFYRVVYETAIQGGAEWMYRLDYDLPTEVDTSKFRHKRGAVAMAQYDPSMNPEGNTSASEFFIITNAEEARKFDGIYTVVGEVTEGMDVVDKIKEARAFNEKPVDPVKFSIRILE</sequence>
<evidence type="ECO:0000313" key="6">
    <source>
        <dbReference type="EMBL" id="MDI9861546.1"/>
    </source>
</evidence>
<dbReference type="Proteomes" id="UP001236507">
    <property type="component" value="Unassembled WGS sequence"/>
</dbReference>
<dbReference type="EC" id="5.2.1.8" evidence="1"/>